<evidence type="ECO:0000313" key="6">
    <source>
        <dbReference type="Proteomes" id="UP000572988"/>
    </source>
</evidence>
<sequence>MKRYPLVPLSETMHYILLAVRTPIHGYKIMQIVKEKSEEEVNIAAGTLYGALENLKKHQYIELISPPKERKKVYQITELGEHILAIENKRLLRMAEIYKKGSEKNEEV</sequence>
<dbReference type="Gene3D" id="1.10.10.10">
    <property type="entry name" value="Winged helix-like DNA-binding domain superfamily/Winged helix DNA-binding domain"/>
    <property type="match status" value="1"/>
</dbReference>
<dbReference type="InterPro" id="IPR036388">
    <property type="entry name" value="WH-like_DNA-bd_sf"/>
</dbReference>
<dbReference type="InterPro" id="IPR052509">
    <property type="entry name" value="Metal_resp_DNA-bind_regulator"/>
</dbReference>
<evidence type="ECO:0000313" key="5">
    <source>
        <dbReference type="Proteomes" id="UP000264146"/>
    </source>
</evidence>
<dbReference type="SUPFAM" id="SSF46785">
    <property type="entry name" value="Winged helix' DNA-binding domain"/>
    <property type="match status" value="1"/>
</dbReference>
<dbReference type="AlphaFoldDB" id="A0A7Z7QMP8"/>
<feature type="domain" description="Transcription regulator PadR N-terminal" evidence="1">
    <location>
        <begin position="19"/>
        <end position="84"/>
    </location>
</feature>
<evidence type="ECO:0000313" key="4">
    <source>
        <dbReference type="EMBL" id="SUM86027.1"/>
    </source>
</evidence>
<dbReference type="InterPro" id="IPR036390">
    <property type="entry name" value="WH_DNA-bd_sf"/>
</dbReference>
<accession>A0A7Z7QMP8</accession>
<dbReference type="InterPro" id="IPR005149">
    <property type="entry name" value="Tscrpt_reg_PadR_N"/>
</dbReference>
<reference evidence="3 6" key="1">
    <citation type="submission" date="2018-01" db="EMBL/GenBank/DDBJ databases">
        <title>Complete genome sequence of Staphylococcus Scheliferi isolated from human.</title>
        <authorList>
            <person name="Abouelkhair M.A."/>
            <person name="Bemis D.A."/>
            <person name="Kania S.A."/>
        </authorList>
    </citation>
    <scope>NUCLEOTIDE SEQUENCE [LARGE SCALE GENOMIC DNA]</scope>
    <source>
        <strain evidence="3 6">ATCC 43808</strain>
    </source>
</reference>
<protein>
    <submittedName>
        <fullName evidence="3">PadR family transcriptional regulator</fullName>
    </submittedName>
    <submittedName>
        <fullName evidence="4">Transcriptional regulator, PadR family protein</fullName>
    </submittedName>
</protein>
<keyword evidence="6" id="KW-1185">Reference proteome</keyword>
<dbReference type="Proteomes" id="UP000264146">
    <property type="component" value="Chromosome"/>
</dbReference>
<dbReference type="Pfam" id="PF03551">
    <property type="entry name" value="PadR"/>
    <property type="match status" value="1"/>
</dbReference>
<dbReference type="EMBL" id="LR962863">
    <property type="protein sequence ID" value="CAD7358551.1"/>
    <property type="molecule type" value="Genomic_DNA"/>
</dbReference>
<dbReference type="EMBL" id="UHEF01000001">
    <property type="protein sequence ID" value="SUM86027.1"/>
    <property type="molecule type" value="Genomic_DNA"/>
</dbReference>
<dbReference type="EMBL" id="POVK01000002">
    <property type="protein sequence ID" value="NHA33133.1"/>
    <property type="molecule type" value="Genomic_DNA"/>
</dbReference>
<evidence type="ECO:0000313" key="2">
    <source>
        <dbReference type="EMBL" id="CAD7358551.1"/>
    </source>
</evidence>
<dbReference type="RefSeq" id="WP_016425847.1">
    <property type="nucleotide sequence ID" value="NZ_CABKRV010000002.1"/>
</dbReference>
<proteinExistence type="predicted"/>
<dbReference type="PANTHER" id="PTHR33169:SF13">
    <property type="entry name" value="PADR-FAMILY TRANSCRIPTIONAL REGULATOR"/>
    <property type="match status" value="1"/>
</dbReference>
<evidence type="ECO:0000313" key="3">
    <source>
        <dbReference type="EMBL" id="NHA33133.1"/>
    </source>
</evidence>
<gene>
    <name evidence="3" type="ORF">C1O36_01085</name>
    <name evidence="4" type="ORF">NCTC12218_00132</name>
</gene>
<reference evidence="4" key="2">
    <citation type="submission" date="2018-06" db="EMBL/GenBank/DDBJ databases">
        <authorList>
            <consortium name="Pathogen Informatics"/>
            <person name="Doyle S."/>
        </authorList>
    </citation>
    <scope>NUCLEOTIDE SEQUENCE [LARGE SCALE GENOMIC DNA]</scope>
    <source>
        <strain evidence="4">NCTC12218</strain>
    </source>
</reference>
<reference evidence="2 5" key="3">
    <citation type="submission" date="2020-11" db="EMBL/GenBank/DDBJ databases">
        <authorList>
            <consortium name="Pathogen Informatics"/>
        </authorList>
    </citation>
    <scope>NUCLEOTIDE SEQUENCE [LARGE SCALE GENOMIC DNA]</scope>
    <source>
        <strain evidence="2 5">NCTC12218</strain>
    </source>
</reference>
<evidence type="ECO:0000259" key="1">
    <source>
        <dbReference type="Pfam" id="PF03551"/>
    </source>
</evidence>
<dbReference type="Proteomes" id="UP000572988">
    <property type="component" value="Unassembled WGS sequence"/>
</dbReference>
<name>A0A7Z7QMP8_STASC</name>
<dbReference type="PANTHER" id="PTHR33169">
    <property type="entry name" value="PADR-FAMILY TRANSCRIPTIONAL REGULATOR"/>
    <property type="match status" value="1"/>
</dbReference>
<organism evidence="4">
    <name type="scientific">Staphylococcus schleiferi</name>
    <dbReference type="NCBI Taxonomy" id="1295"/>
    <lineage>
        <taxon>Bacteria</taxon>
        <taxon>Bacillati</taxon>
        <taxon>Bacillota</taxon>
        <taxon>Bacilli</taxon>
        <taxon>Bacillales</taxon>
        <taxon>Staphylococcaceae</taxon>
        <taxon>Staphylococcus</taxon>
    </lineage>
</organism>